<comment type="caution">
    <text evidence="6">The sequence shown here is derived from an EMBL/GenBank/DDBJ whole genome shotgun (WGS) entry which is preliminary data.</text>
</comment>
<feature type="domain" description="Peptide methionine sulphoxide reductase MsrA" evidence="5">
    <location>
        <begin position="20"/>
        <end position="153"/>
    </location>
</feature>
<dbReference type="EC" id="1.8.4.11" evidence="2"/>
<dbReference type="PANTHER" id="PTHR43774:SF1">
    <property type="entry name" value="PEPTIDE METHIONINE SULFOXIDE REDUCTASE MSRA 2"/>
    <property type="match status" value="1"/>
</dbReference>
<keyword evidence="3" id="KW-0560">Oxidoreductase</keyword>
<dbReference type="EMBL" id="QOKY01000154">
    <property type="protein sequence ID" value="RMZ56026.1"/>
    <property type="molecule type" value="Genomic_DNA"/>
</dbReference>
<comment type="similarity">
    <text evidence="1">Belongs to the MsrA Met sulfoxide reductase family.</text>
</comment>
<dbReference type="AlphaFoldDB" id="A0A3M7L3H7"/>
<evidence type="ECO:0000256" key="2">
    <source>
        <dbReference type="ARBA" id="ARBA00012502"/>
    </source>
</evidence>
<dbReference type="InterPro" id="IPR002569">
    <property type="entry name" value="Met_Sox_Rdtase_MsrA_dom"/>
</dbReference>
<accession>A0A3M7L3H7</accession>
<dbReference type="SUPFAM" id="SSF55068">
    <property type="entry name" value="Peptide methionine sulfoxide reductase"/>
    <property type="match status" value="1"/>
</dbReference>
<reference evidence="7" key="1">
    <citation type="journal article" date="2018" name="Algal Res.">
        <title>Characterization of plant carbon substrate utilization by Auxenochlorella protothecoides.</title>
        <authorList>
            <person name="Vogler B.W."/>
            <person name="Starkenburg S.R."/>
            <person name="Sudasinghe N."/>
            <person name="Schambach J.Y."/>
            <person name="Rollin J.A."/>
            <person name="Pattathil S."/>
            <person name="Barry A.N."/>
        </authorList>
    </citation>
    <scope>NUCLEOTIDE SEQUENCE [LARGE SCALE GENOMIC DNA]</scope>
    <source>
        <strain evidence="7">UTEX 25</strain>
    </source>
</reference>
<evidence type="ECO:0000259" key="5">
    <source>
        <dbReference type="Pfam" id="PF01625"/>
    </source>
</evidence>
<dbReference type="Pfam" id="PF01625">
    <property type="entry name" value="PMSR"/>
    <property type="match status" value="1"/>
</dbReference>
<dbReference type="HAMAP" id="MF_01401">
    <property type="entry name" value="MsrA"/>
    <property type="match status" value="1"/>
</dbReference>
<dbReference type="InterPro" id="IPR036509">
    <property type="entry name" value="Met_Sox_Rdtase_MsrA_sf"/>
</dbReference>
<protein>
    <recommendedName>
        <fullName evidence="2">peptide-methionine (S)-S-oxide reductase</fullName>
        <ecNumber evidence="2">1.8.4.11</ecNumber>
    </recommendedName>
    <alternativeName>
        <fullName evidence="4">Peptide-methionine (S)-S-oxide reductase</fullName>
    </alternativeName>
</protein>
<evidence type="ECO:0000313" key="6">
    <source>
        <dbReference type="EMBL" id="RMZ56026.1"/>
    </source>
</evidence>
<dbReference type="PANTHER" id="PTHR43774">
    <property type="entry name" value="PEPTIDE METHIONINE SULFOXIDE REDUCTASE"/>
    <property type="match status" value="1"/>
</dbReference>
<organism evidence="6 7">
    <name type="scientific">Auxenochlorella protothecoides</name>
    <name type="common">Green microalga</name>
    <name type="synonym">Chlorella protothecoides</name>
    <dbReference type="NCBI Taxonomy" id="3075"/>
    <lineage>
        <taxon>Eukaryota</taxon>
        <taxon>Viridiplantae</taxon>
        <taxon>Chlorophyta</taxon>
        <taxon>core chlorophytes</taxon>
        <taxon>Trebouxiophyceae</taxon>
        <taxon>Chlorellales</taxon>
        <taxon>Chlorellaceae</taxon>
        <taxon>Auxenochlorella</taxon>
    </lineage>
</organism>
<evidence type="ECO:0000256" key="3">
    <source>
        <dbReference type="ARBA" id="ARBA00023002"/>
    </source>
</evidence>
<evidence type="ECO:0000313" key="7">
    <source>
        <dbReference type="Proteomes" id="UP000279271"/>
    </source>
</evidence>
<sequence length="153" mass="16925">MAEDMATWRPEGRPAGHEVATFAGGCFWSVQLAFDRLHGVLSSSVGYAQGQKQHPTYKEVCTGTTGHSEAVQLVYDPEQITYAQLLDALFEKIDPLQREGQGADVGSQYRTGIYTHSQVQAQAAKQKMASVEGCAVEVEPFTVFWPAEEYHQR</sequence>
<proteinExistence type="inferred from homology"/>
<evidence type="ECO:0000256" key="4">
    <source>
        <dbReference type="ARBA" id="ARBA00030643"/>
    </source>
</evidence>
<name>A0A3M7L3H7_AUXPR</name>
<dbReference type="GO" id="GO:0008113">
    <property type="term" value="F:peptide-methionine (S)-S-oxide reductase activity"/>
    <property type="evidence" value="ECO:0007669"/>
    <property type="project" value="UniProtKB-EC"/>
</dbReference>
<evidence type="ECO:0000256" key="1">
    <source>
        <dbReference type="ARBA" id="ARBA00005591"/>
    </source>
</evidence>
<dbReference type="NCBIfam" id="TIGR00401">
    <property type="entry name" value="msrA"/>
    <property type="match status" value="1"/>
</dbReference>
<dbReference type="Proteomes" id="UP000279271">
    <property type="component" value="Unassembled WGS sequence"/>
</dbReference>
<gene>
    <name evidence="6" type="ORF">APUTEX25_004450</name>
</gene>
<dbReference type="Gene3D" id="3.30.1060.10">
    <property type="entry name" value="Peptide methionine sulphoxide reductase MsrA"/>
    <property type="match status" value="1"/>
</dbReference>